<keyword evidence="3" id="KW-0472">Membrane</keyword>
<reference evidence="5" key="1">
    <citation type="journal article" date="2021" name="Proc. Natl. Acad. Sci. U.S.A.">
        <title>A Catalog of Tens of Thousands of Viruses from Human Metagenomes Reveals Hidden Associations with Chronic Diseases.</title>
        <authorList>
            <person name="Tisza M.J."/>
            <person name="Buck C.B."/>
        </authorList>
    </citation>
    <scope>NUCLEOTIDE SEQUENCE</scope>
    <source>
        <strain evidence="5">Cti3G1</strain>
    </source>
</reference>
<feature type="region of interest" description="Disordered" evidence="2">
    <location>
        <begin position="381"/>
        <end position="401"/>
    </location>
</feature>
<organism evidence="5">
    <name type="scientific">Herelleviridae sp. cti3G1</name>
    <dbReference type="NCBI Taxonomy" id="2825831"/>
    <lineage>
        <taxon>Viruses</taxon>
        <taxon>Duplodnaviria</taxon>
        <taxon>Heunggongvirae</taxon>
        <taxon>Uroviricota</taxon>
        <taxon>Caudoviricetes</taxon>
        <taxon>Herelleviridae</taxon>
    </lineage>
</organism>
<evidence type="ECO:0000313" key="5">
    <source>
        <dbReference type="EMBL" id="DAF90962.1"/>
    </source>
</evidence>
<feature type="transmembrane region" description="Helical" evidence="3">
    <location>
        <begin position="511"/>
        <end position="530"/>
    </location>
</feature>
<evidence type="ECO:0000256" key="1">
    <source>
        <dbReference type="ARBA" id="ARBA00022465"/>
    </source>
</evidence>
<protein>
    <submittedName>
        <fullName evidence="5">Tape measure domain protein</fullName>
    </submittedName>
</protein>
<keyword evidence="1" id="KW-1188">Viral release from host cell</keyword>
<evidence type="ECO:0000259" key="4">
    <source>
        <dbReference type="Pfam" id="PF20155"/>
    </source>
</evidence>
<sequence length="1025" mass="108710">MAHTVDEVNVLIKAQTEQFQAEIDRVNQKLNSISKAASTASGGVSGGFKNMGLKMAATGAVIGVVSAVTQKAMAAIAASTGDAVKRFDTLKNFPRVMGNLGISAQDSQASIDYLSSKLEGLPTTLDAATTAVQRFTATNGNLRASTAIYLALNNAILAGGADAQQQASAMEQLQQAYAKGKPEMQDWKTLMQTMPAQLKQIANAMGYMDSSQLYDALQDGKTSMDDFMRAAVKLNKEGINGLGSFEQQAAGATGGVATSFMNMQNAIVRGITACMNAIGQSNIAGFFNVVKDVILTAANYVAAFIKLVLTAINAVRALFGLGSIGAKNVTSSGGQAANSMANVGKAAQGSTKDIGDTTKAAKKLQKQLAGFDEMNVLSKQDTGGSGGSGKSGGGGSVSHDTSGLGFDNSDIAKGVDKVNAIFEKLKNAFKDFNFDKIGKAIKRFGDDIDKFIKPAKKILSDVWDRIKPFIQWAGNELLPAFLNTLGGAIRLVGRVLESVWGNYLKPFVDSFLIPIANFTGGIIVGVLNGIGDAMRGLAESRGAVEVLSYLITTIGGAIIAWQGYQLALGVMQGIQLAMNGAIIAGTTAVGGYAAGLNIVAAAQGALGIASTALSNILNFVTNPAFLVIAAVVGTVTTAFGIFSAAQKTAEDNEARRMDGTKLSTEAQKRHKEALDDTKRILDELSGKELGAKEAELNYLRAVQDSTEARKKYNDALRNGKISTDDLRKLQLDAEIAELRVGAAKEKSDKAQKDYNDSLSENKKRQMDVIVSQKLAELGNLAQIGDFESLRSKIVELSKSEQTYTDNHGKQTKFAQKDTEQMARTVAEELLKLNNGAGKAWGDIWRAAEGSIDKLNMLAPRVFQDARRTGQNFGQGFVNGVNEKGSSAWSAGYSLGQTAFRGLKAGADVHSPSRAARKVGDFVGKGLMLGLIDSENPVMKRAKELGEIVTDELAPLSNFSLAIPKIDSNISKTVSISHEFENIERSKQPIQLNIKIDGKDVPFSIDGIIDGINDQMFLSNRGSLLI</sequence>
<accession>A0A8S5U982</accession>
<keyword evidence="3" id="KW-1133">Transmembrane helix</keyword>
<dbReference type="GO" id="GO:0098003">
    <property type="term" value="P:viral tail assembly"/>
    <property type="evidence" value="ECO:0007669"/>
    <property type="project" value="UniProtKB-KW"/>
</dbReference>
<dbReference type="NCBIfam" id="TIGR02675">
    <property type="entry name" value="tape_meas_nterm"/>
    <property type="match status" value="1"/>
</dbReference>
<evidence type="ECO:0000256" key="3">
    <source>
        <dbReference type="SAM" id="Phobius"/>
    </source>
</evidence>
<feature type="transmembrane region" description="Helical" evidence="3">
    <location>
        <begin position="623"/>
        <end position="645"/>
    </location>
</feature>
<feature type="transmembrane region" description="Helical" evidence="3">
    <location>
        <begin position="542"/>
        <end position="564"/>
    </location>
</feature>
<feature type="transmembrane region" description="Helical" evidence="3">
    <location>
        <begin position="576"/>
        <end position="602"/>
    </location>
</feature>
<dbReference type="EMBL" id="BK016041">
    <property type="protein sequence ID" value="DAF90962.1"/>
    <property type="molecule type" value="Genomic_DNA"/>
</dbReference>
<keyword evidence="3" id="KW-0812">Transmembrane</keyword>
<dbReference type="InterPro" id="IPR013491">
    <property type="entry name" value="Tape_meas_N"/>
</dbReference>
<proteinExistence type="predicted"/>
<feature type="compositionally biased region" description="Gly residues" evidence="2">
    <location>
        <begin position="383"/>
        <end position="396"/>
    </location>
</feature>
<name>A0A8S5U982_9CAUD</name>
<dbReference type="Pfam" id="PF20155">
    <property type="entry name" value="TMP_3"/>
    <property type="match status" value="1"/>
</dbReference>
<feature type="domain" description="Tape measure protein N-terminal" evidence="4">
    <location>
        <begin position="82"/>
        <end position="273"/>
    </location>
</feature>
<evidence type="ECO:0000256" key="2">
    <source>
        <dbReference type="SAM" id="MobiDB-lite"/>
    </source>
</evidence>
<keyword evidence="1" id="KW-1245">Viral tail assembly</keyword>